<protein>
    <recommendedName>
        <fullName evidence="4">AN1-type domain-containing protein</fullName>
    </recommendedName>
</protein>
<evidence type="ECO:0000256" key="3">
    <source>
        <dbReference type="ARBA" id="ARBA00022833"/>
    </source>
</evidence>
<evidence type="ECO:0000313" key="5">
    <source>
        <dbReference type="EMBL" id="QHT09880.1"/>
    </source>
</evidence>
<dbReference type="Gene3D" id="4.10.1110.10">
    <property type="entry name" value="AN1-like Zinc finger"/>
    <property type="match status" value="1"/>
</dbReference>
<dbReference type="SUPFAM" id="SSF118310">
    <property type="entry name" value="AN1-like Zinc finger"/>
    <property type="match status" value="1"/>
</dbReference>
<dbReference type="EMBL" id="MN739518">
    <property type="protein sequence ID" value="QHT09880.1"/>
    <property type="molecule type" value="Genomic_DNA"/>
</dbReference>
<reference evidence="5" key="1">
    <citation type="journal article" date="2020" name="Nature">
        <title>Giant virus diversity and host interactions through global metagenomics.</title>
        <authorList>
            <person name="Schulz F."/>
            <person name="Roux S."/>
            <person name="Paez-Espino D."/>
            <person name="Jungbluth S."/>
            <person name="Walsh D.A."/>
            <person name="Denef V.J."/>
            <person name="McMahon K.D."/>
            <person name="Konstantinidis K.T."/>
            <person name="Eloe-Fadrosh E.A."/>
            <person name="Kyrpides N.C."/>
            <person name="Woyke T."/>
        </authorList>
    </citation>
    <scope>NUCLEOTIDE SEQUENCE</scope>
    <source>
        <strain evidence="5">GVMAG-M-3300023174-104</strain>
    </source>
</reference>
<feature type="domain" description="AN1-type" evidence="4">
    <location>
        <begin position="29"/>
        <end position="66"/>
    </location>
</feature>
<dbReference type="InterPro" id="IPR000058">
    <property type="entry name" value="Znf_AN1"/>
</dbReference>
<dbReference type="GO" id="GO:0008270">
    <property type="term" value="F:zinc ion binding"/>
    <property type="evidence" value="ECO:0007669"/>
    <property type="project" value="UniProtKB-KW"/>
</dbReference>
<sequence length="85" mass="9643">MDNTVSIPMSSITDTTIDKSIMKKNVQRCAMCNKKSVMNIECSYCHLLFCVNDRLPETHKCVSIHLSRKNNLVLSKVSTPKIDKL</sequence>
<name>A0A6C0D0X0_9ZZZZ</name>
<dbReference type="SMART" id="SM00154">
    <property type="entry name" value="ZnF_AN1"/>
    <property type="match status" value="1"/>
</dbReference>
<dbReference type="AlphaFoldDB" id="A0A6C0D0X0"/>
<dbReference type="InterPro" id="IPR035896">
    <property type="entry name" value="AN1-like_Znf"/>
</dbReference>
<dbReference type="Pfam" id="PF01428">
    <property type="entry name" value="zf-AN1"/>
    <property type="match status" value="1"/>
</dbReference>
<evidence type="ECO:0000259" key="4">
    <source>
        <dbReference type="SMART" id="SM00154"/>
    </source>
</evidence>
<organism evidence="5">
    <name type="scientific">viral metagenome</name>
    <dbReference type="NCBI Taxonomy" id="1070528"/>
    <lineage>
        <taxon>unclassified sequences</taxon>
        <taxon>metagenomes</taxon>
        <taxon>organismal metagenomes</taxon>
    </lineage>
</organism>
<accession>A0A6C0D0X0</accession>
<keyword evidence="1" id="KW-0479">Metal-binding</keyword>
<proteinExistence type="predicted"/>
<evidence type="ECO:0000256" key="2">
    <source>
        <dbReference type="ARBA" id="ARBA00022771"/>
    </source>
</evidence>
<keyword evidence="3" id="KW-0862">Zinc</keyword>
<keyword evidence="2" id="KW-0863">Zinc-finger</keyword>
<evidence type="ECO:0000256" key="1">
    <source>
        <dbReference type="ARBA" id="ARBA00022723"/>
    </source>
</evidence>